<accession>A0A1T5IDC1</accession>
<reference evidence="3 4" key="1">
    <citation type="submission" date="2017-02" db="EMBL/GenBank/DDBJ databases">
        <authorList>
            <person name="Peterson S.W."/>
        </authorList>
    </citation>
    <scope>NUCLEOTIDE SEQUENCE [LARGE SCALE GENOMIC DNA]</scope>
    <source>
        <strain evidence="3 4">DSM 21481</strain>
    </source>
</reference>
<evidence type="ECO:0000313" key="3">
    <source>
        <dbReference type="EMBL" id="SKC37196.1"/>
    </source>
</evidence>
<sequence length="246" mass="28247">MGTVDSIWDFLGSYWWLVFPLSGIVGGWIRGAQVWDERRRKDKLEMYRLKHADAQAAQVDDEALTSEIERTLSAHDDTQRRWLEYELDAVKALEYPLMQDMREQVTVDFHRARRAAEDLRPDDVDELRVRRRLDRYRDAVREMQVRFDVAEREAKRRRASDFSPAERQALDRAKKLLALADDEGSSQAERQSAYRRAMKELEGIVVLPDAATDALEQRIAGLLGPVPRDVARDDDAAGGAGHRPGT</sequence>
<dbReference type="EMBL" id="FUZQ01000001">
    <property type="protein sequence ID" value="SKC37196.1"/>
    <property type="molecule type" value="Genomic_DNA"/>
</dbReference>
<keyword evidence="2" id="KW-0812">Transmembrane</keyword>
<name>A0A1T5IDC1_9MICO</name>
<dbReference type="Proteomes" id="UP000189777">
    <property type="component" value="Unassembled WGS sequence"/>
</dbReference>
<organism evidence="3 4">
    <name type="scientific">Krasilnikoviella flava</name>
    <dbReference type="NCBI Taxonomy" id="526729"/>
    <lineage>
        <taxon>Bacteria</taxon>
        <taxon>Bacillati</taxon>
        <taxon>Actinomycetota</taxon>
        <taxon>Actinomycetes</taxon>
        <taxon>Micrococcales</taxon>
        <taxon>Promicromonosporaceae</taxon>
        <taxon>Krasilnikoviella</taxon>
    </lineage>
</organism>
<proteinExistence type="predicted"/>
<gene>
    <name evidence="3" type="ORF">SAMN04324258_0370</name>
</gene>
<protein>
    <submittedName>
        <fullName evidence="3">Uncharacterized protein</fullName>
    </submittedName>
</protein>
<dbReference type="AlphaFoldDB" id="A0A1T5IDC1"/>
<keyword evidence="4" id="KW-1185">Reference proteome</keyword>
<keyword evidence="2" id="KW-1133">Transmembrane helix</keyword>
<keyword evidence="2" id="KW-0472">Membrane</keyword>
<feature type="region of interest" description="Disordered" evidence="1">
    <location>
        <begin position="222"/>
        <end position="246"/>
    </location>
</feature>
<feature type="transmembrane region" description="Helical" evidence="2">
    <location>
        <begin position="12"/>
        <end position="31"/>
    </location>
</feature>
<evidence type="ECO:0000256" key="2">
    <source>
        <dbReference type="SAM" id="Phobius"/>
    </source>
</evidence>
<evidence type="ECO:0000256" key="1">
    <source>
        <dbReference type="SAM" id="MobiDB-lite"/>
    </source>
</evidence>
<evidence type="ECO:0000313" key="4">
    <source>
        <dbReference type="Proteomes" id="UP000189777"/>
    </source>
</evidence>